<evidence type="ECO:0000313" key="2">
    <source>
        <dbReference type="Proteomes" id="UP000004088"/>
    </source>
</evidence>
<dbReference type="AlphaFoldDB" id="F0F0F0"/>
<comment type="caution">
    <text evidence="1">The sequence shown here is derived from an EMBL/GenBank/DDBJ whole genome shotgun (WGS) entry which is preliminary data.</text>
</comment>
<reference evidence="1 2" key="1">
    <citation type="submission" date="2011-01" db="EMBL/GenBank/DDBJ databases">
        <authorList>
            <person name="Muzny D."/>
            <person name="Qin X."/>
            <person name="Deng J."/>
            <person name="Jiang H."/>
            <person name="Liu Y."/>
            <person name="Qu J."/>
            <person name="Song X.-Z."/>
            <person name="Zhang L."/>
            <person name="Thornton R."/>
            <person name="Coyle M."/>
            <person name="Francisco L."/>
            <person name="Jackson L."/>
            <person name="Javaid M."/>
            <person name="Korchina V."/>
            <person name="Kovar C."/>
            <person name="Mata R."/>
            <person name="Mathew T."/>
            <person name="Ngo R."/>
            <person name="Nguyen L."/>
            <person name="Nguyen N."/>
            <person name="Okwuonu G."/>
            <person name="Ongeri F."/>
            <person name="Pham C."/>
            <person name="Simmons D."/>
            <person name="Wilczek-Boney K."/>
            <person name="Hale W."/>
            <person name="Jakkamsetti A."/>
            <person name="Pham P."/>
            <person name="Ruth R."/>
            <person name="San Lucas F."/>
            <person name="Warren J."/>
            <person name="Zhang J."/>
            <person name="Zhao Z."/>
            <person name="Zhou C."/>
            <person name="Zhu D."/>
            <person name="Lee S."/>
            <person name="Bess C."/>
            <person name="Blankenburg K."/>
            <person name="Forbes L."/>
            <person name="Fu Q."/>
            <person name="Gubbala S."/>
            <person name="Hirani K."/>
            <person name="Jayaseelan J.C."/>
            <person name="Lara F."/>
            <person name="Munidasa M."/>
            <person name="Palculict T."/>
            <person name="Patil S."/>
            <person name="Pu L.-L."/>
            <person name="Saada N."/>
            <person name="Tang L."/>
            <person name="Weissenberger G."/>
            <person name="Zhu Y."/>
            <person name="Hemphill L."/>
            <person name="Shang Y."/>
            <person name="Youmans B."/>
            <person name="Ayvaz T."/>
            <person name="Ross M."/>
            <person name="Santibanez J."/>
            <person name="Aqrawi P."/>
            <person name="Gross S."/>
            <person name="Joshi V."/>
            <person name="Fowler G."/>
            <person name="Nazareth L."/>
            <person name="Reid J."/>
            <person name="Worley K."/>
            <person name="Petrosino J."/>
            <person name="Highlander S."/>
            <person name="Gibbs R."/>
        </authorList>
    </citation>
    <scope>NUCLEOTIDE SEQUENCE [LARGE SCALE GENOMIC DNA]</scope>
    <source>
        <strain evidence="1 2">ATCC 33394</strain>
    </source>
</reference>
<name>F0F0F0_9NEIS</name>
<keyword evidence="2" id="KW-1185">Reference proteome</keyword>
<evidence type="ECO:0000313" key="1">
    <source>
        <dbReference type="EMBL" id="EGC16998.1"/>
    </source>
</evidence>
<proteinExistence type="predicted"/>
<dbReference type="EMBL" id="AEWV01000025">
    <property type="protein sequence ID" value="EGC16998.1"/>
    <property type="molecule type" value="Genomic_DNA"/>
</dbReference>
<organism evidence="1 2">
    <name type="scientific">Kingella denitrificans ATCC 33394</name>
    <dbReference type="NCBI Taxonomy" id="888741"/>
    <lineage>
        <taxon>Bacteria</taxon>
        <taxon>Pseudomonadati</taxon>
        <taxon>Pseudomonadota</taxon>
        <taxon>Betaproteobacteria</taxon>
        <taxon>Neisseriales</taxon>
        <taxon>Neisseriaceae</taxon>
        <taxon>Kingella</taxon>
    </lineage>
</organism>
<accession>F0F0F0</accession>
<protein>
    <submittedName>
        <fullName evidence="1">Uncharacterized protein</fullName>
    </submittedName>
</protein>
<sequence length="43" mass="4657">MRAKIIKVQAAFAFQAACTPFYRLTGCLKTASILTEHGNSALL</sequence>
<dbReference type="HOGENOM" id="CLU_3234757_0_0_4"/>
<gene>
    <name evidence="1" type="ORF">HMPREF9098_1585</name>
</gene>
<dbReference type="Proteomes" id="UP000004088">
    <property type="component" value="Unassembled WGS sequence"/>
</dbReference>